<sequence>TYTTEKLLKSSVIPSKYVSETGNRKSFKKSKIRAHAFFLTLKAMNARTMFLHIILFILKIQFVFFNAEANEEDIENFFRSTLSCIECIKREGVGATGYQQERLYRELDDYTRTLSALISNARFGNDQSHDEYIDIMEALYGCLCNILNEHEATQRSNDSANTDLVPPTSLINSPGRPRYSITSEQISHCVLMGMNWKRIASCFGITHLYRHRQYLRVQALQYTVLTNQDLNQIVTDILQVTPNAGEAYVIGSLRSRGIRIQRWRIRQSLQVVDPIGRSIRRRHAIHRRIYNVQTSNELWHFDGNHKLVRWRMVFHGCVDGYSRAIIYLNCLDNNRASSVLSLFRGGVENFGLPSRVRCDHGMENIMVARFMLERRGLNRRSVIAGLSVHNQRIERLWAELNRVVSRHFISIFSFMESVGILDSLNELHLFCLHYIFMPRIERAATEFTNQWNHHGLSTQGGQSPLQLWHTGIINNIGLGNTAVDDVFHTNNLYGEDEEGPLPQLQTNNNVVIPDINVTINETTGHAIQHRLDPLQNDGNYGIDLFCSLLHFLQQYHV</sequence>
<evidence type="ECO:0000313" key="4">
    <source>
        <dbReference type="Proteomes" id="UP001557470"/>
    </source>
</evidence>
<dbReference type="InterPro" id="IPR012337">
    <property type="entry name" value="RNaseH-like_sf"/>
</dbReference>
<gene>
    <name evidence="3" type="ORF">UPYG_G00282780</name>
</gene>
<evidence type="ECO:0000259" key="2">
    <source>
        <dbReference type="PROSITE" id="PS50994"/>
    </source>
</evidence>
<dbReference type="InterPro" id="IPR001584">
    <property type="entry name" value="Integrase_cat-core"/>
</dbReference>
<keyword evidence="1" id="KW-1133">Transmembrane helix</keyword>
<dbReference type="PANTHER" id="PTHR46791:SF4">
    <property type="match status" value="1"/>
</dbReference>
<feature type="transmembrane region" description="Helical" evidence="1">
    <location>
        <begin position="34"/>
        <end position="58"/>
    </location>
</feature>
<dbReference type="AlphaFoldDB" id="A0ABD0W3F2"/>
<accession>A0ABD0W3F2</accession>
<dbReference type="PANTHER" id="PTHR46791">
    <property type="entry name" value="EXPRESSED PROTEIN"/>
    <property type="match status" value="1"/>
</dbReference>
<feature type="domain" description="Integrase catalytic" evidence="2">
    <location>
        <begin position="290"/>
        <end position="472"/>
    </location>
</feature>
<dbReference type="Pfam" id="PF24764">
    <property type="entry name" value="rva_4"/>
    <property type="match status" value="1"/>
</dbReference>
<name>A0ABD0W3F2_UMBPY</name>
<protein>
    <recommendedName>
        <fullName evidence="2">Integrase catalytic domain-containing protein</fullName>
    </recommendedName>
</protein>
<keyword evidence="1" id="KW-0472">Membrane</keyword>
<evidence type="ECO:0000313" key="3">
    <source>
        <dbReference type="EMBL" id="KAL0965549.1"/>
    </source>
</evidence>
<dbReference type="Gene3D" id="3.30.420.10">
    <property type="entry name" value="Ribonuclease H-like superfamily/Ribonuclease H"/>
    <property type="match status" value="1"/>
</dbReference>
<dbReference type="PROSITE" id="PS50994">
    <property type="entry name" value="INTEGRASE"/>
    <property type="match status" value="1"/>
</dbReference>
<dbReference type="InterPro" id="IPR058913">
    <property type="entry name" value="Integrase_dom_put"/>
</dbReference>
<proteinExistence type="predicted"/>
<dbReference type="SUPFAM" id="SSF53098">
    <property type="entry name" value="Ribonuclease H-like"/>
    <property type="match status" value="1"/>
</dbReference>
<reference evidence="3 4" key="1">
    <citation type="submission" date="2024-06" db="EMBL/GenBank/DDBJ databases">
        <authorList>
            <person name="Pan Q."/>
            <person name="Wen M."/>
            <person name="Jouanno E."/>
            <person name="Zahm M."/>
            <person name="Klopp C."/>
            <person name="Cabau C."/>
            <person name="Louis A."/>
            <person name="Berthelot C."/>
            <person name="Parey E."/>
            <person name="Roest Crollius H."/>
            <person name="Montfort J."/>
            <person name="Robinson-Rechavi M."/>
            <person name="Bouchez O."/>
            <person name="Lampietro C."/>
            <person name="Lopez Roques C."/>
            <person name="Donnadieu C."/>
            <person name="Postlethwait J."/>
            <person name="Bobe J."/>
            <person name="Verreycken H."/>
            <person name="Guiguen Y."/>
        </authorList>
    </citation>
    <scope>NUCLEOTIDE SEQUENCE [LARGE SCALE GENOMIC DNA]</scope>
    <source>
        <strain evidence="3">Up_M1</strain>
        <tissue evidence="3">Testis</tissue>
    </source>
</reference>
<dbReference type="EMBL" id="JAGEUA010000009">
    <property type="protein sequence ID" value="KAL0965549.1"/>
    <property type="molecule type" value="Genomic_DNA"/>
</dbReference>
<keyword evidence="4" id="KW-1185">Reference proteome</keyword>
<evidence type="ECO:0000256" key="1">
    <source>
        <dbReference type="SAM" id="Phobius"/>
    </source>
</evidence>
<keyword evidence="1" id="KW-0812">Transmembrane</keyword>
<organism evidence="3 4">
    <name type="scientific">Umbra pygmaea</name>
    <name type="common">Eastern mudminnow</name>
    <dbReference type="NCBI Taxonomy" id="75934"/>
    <lineage>
        <taxon>Eukaryota</taxon>
        <taxon>Metazoa</taxon>
        <taxon>Chordata</taxon>
        <taxon>Craniata</taxon>
        <taxon>Vertebrata</taxon>
        <taxon>Euteleostomi</taxon>
        <taxon>Actinopterygii</taxon>
        <taxon>Neopterygii</taxon>
        <taxon>Teleostei</taxon>
        <taxon>Protacanthopterygii</taxon>
        <taxon>Esociformes</taxon>
        <taxon>Umbridae</taxon>
        <taxon>Umbra</taxon>
    </lineage>
</organism>
<dbReference type="InterPro" id="IPR036397">
    <property type="entry name" value="RNaseH_sf"/>
</dbReference>
<comment type="caution">
    <text evidence="3">The sequence shown here is derived from an EMBL/GenBank/DDBJ whole genome shotgun (WGS) entry which is preliminary data.</text>
</comment>
<dbReference type="Proteomes" id="UP001557470">
    <property type="component" value="Unassembled WGS sequence"/>
</dbReference>
<feature type="non-terminal residue" evidence="3">
    <location>
        <position position="1"/>
    </location>
</feature>